<evidence type="ECO:0000259" key="7">
    <source>
        <dbReference type="Pfam" id="PF08281"/>
    </source>
</evidence>
<organism evidence="8 9">
    <name type="scientific">Labedaea rhizosphaerae</name>
    <dbReference type="NCBI Taxonomy" id="598644"/>
    <lineage>
        <taxon>Bacteria</taxon>
        <taxon>Bacillati</taxon>
        <taxon>Actinomycetota</taxon>
        <taxon>Actinomycetes</taxon>
        <taxon>Pseudonocardiales</taxon>
        <taxon>Pseudonocardiaceae</taxon>
        <taxon>Labedaea</taxon>
    </lineage>
</organism>
<dbReference type="InterPro" id="IPR013324">
    <property type="entry name" value="RNA_pol_sigma_r3/r4-like"/>
</dbReference>
<dbReference type="RefSeq" id="WP_133847364.1">
    <property type="nucleotide sequence ID" value="NZ_SNXZ01000001.1"/>
</dbReference>
<protein>
    <submittedName>
        <fullName evidence="8">RNA polymerase sigma-70 factor (ECF subfamily)</fullName>
    </submittedName>
</protein>
<keyword evidence="4" id="KW-0238">DNA-binding</keyword>
<reference evidence="8 9" key="1">
    <citation type="submission" date="2019-03" db="EMBL/GenBank/DDBJ databases">
        <title>Genomic Encyclopedia of Type Strains, Phase IV (KMG-IV): sequencing the most valuable type-strain genomes for metagenomic binning, comparative biology and taxonomic classification.</title>
        <authorList>
            <person name="Goeker M."/>
        </authorList>
    </citation>
    <scope>NUCLEOTIDE SEQUENCE [LARGE SCALE GENOMIC DNA]</scope>
    <source>
        <strain evidence="8 9">DSM 45361</strain>
    </source>
</reference>
<dbReference type="InterPro" id="IPR036388">
    <property type="entry name" value="WH-like_DNA-bd_sf"/>
</dbReference>
<dbReference type="GO" id="GO:0006352">
    <property type="term" value="P:DNA-templated transcription initiation"/>
    <property type="evidence" value="ECO:0007669"/>
    <property type="project" value="InterPro"/>
</dbReference>
<dbReference type="SUPFAM" id="SSF88659">
    <property type="entry name" value="Sigma3 and sigma4 domains of RNA polymerase sigma factors"/>
    <property type="match status" value="1"/>
</dbReference>
<dbReference type="InterPro" id="IPR013325">
    <property type="entry name" value="RNA_pol_sigma_r2"/>
</dbReference>
<dbReference type="SUPFAM" id="SSF88946">
    <property type="entry name" value="Sigma2 domain of RNA polymerase sigma factors"/>
    <property type="match status" value="1"/>
</dbReference>
<dbReference type="InterPro" id="IPR039425">
    <property type="entry name" value="RNA_pol_sigma-70-like"/>
</dbReference>
<keyword evidence="3" id="KW-0731">Sigma factor</keyword>
<comment type="similarity">
    <text evidence="1">Belongs to the sigma-70 factor family. ECF subfamily.</text>
</comment>
<evidence type="ECO:0000256" key="4">
    <source>
        <dbReference type="ARBA" id="ARBA00023125"/>
    </source>
</evidence>
<dbReference type="PANTHER" id="PTHR43133">
    <property type="entry name" value="RNA POLYMERASE ECF-TYPE SIGMA FACTO"/>
    <property type="match status" value="1"/>
</dbReference>
<name>A0A4V3D054_LABRH</name>
<dbReference type="InterPro" id="IPR014284">
    <property type="entry name" value="RNA_pol_sigma-70_dom"/>
</dbReference>
<dbReference type="Gene3D" id="1.10.1740.10">
    <property type="match status" value="1"/>
</dbReference>
<sequence>MAATDAVDIEELALRARDGDQAALNRLLGEIQPLVMRRCNRMLPHRQDAEEACQDVLLAVTRNIGKFRGTAKFSTWLHVVAANSARQTYRALKRRAAEQGTDELPPVAEARTTSVIAGTRLDLMEALERLEREKPDMLAPVVMRELGQLEYADIAAQLGRPLGTVKSQIHDARKFLRDYMAERYA</sequence>
<evidence type="ECO:0000256" key="1">
    <source>
        <dbReference type="ARBA" id="ARBA00010641"/>
    </source>
</evidence>
<gene>
    <name evidence="8" type="ORF">EV186_101417</name>
</gene>
<keyword evidence="2" id="KW-0805">Transcription regulation</keyword>
<feature type="domain" description="RNA polymerase sigma factor 70 region 4 type 2" evidence="7">
    <location>
        <begin position="136"/>
        <end position="176"/>
    </location>
</feature>
<dbReference type="InterPro" id="IPR007627">
    <property type="entry name" value="RNA_pol_sigma70_r2"/>
</dbReference>
<comment type="caution">
    <text evidence="8">The sequence shown here is derived from an EMBL/GenBank/DDBJ whole genome shotgun (WGS) entry which is preliminary data.</text>
</comment>
<proteinExistence type="inferred from homology"/>
<feature type="domain" description="RNA polymerase sigma-70 region 2" evidence="6">
    <location>
        <begin position="30"/>
        <end position="94"/>
    </location>
</feature>
<dbReference type="GO" id="GO:0016987">
    <property type="term" value="F:sigma factor activity"/>
    <property type="evidence" value="ECO:0007669"/>
    <property type="project" value="UniProtKB-KW"/>
</dbReference>
<dbReference type="Proteomes" id="UP000295444">
    <property type="component" value="Unassembled WGS sequence"/>
</dbReference>
<evidence type="ECO:0000259" key="6">
    <source>
        <dbReference type="Pfam" id="PF04542"/>
    </source>
</evidence>
<dbReference type="AlphaFoldDB" id="A0A4V3D054"/>
<keyword evidence="5" id="KW-0804">Transcription</keyword>
<dbReference type="GO" id="GO:0003677">
    <property type="term" value="F:DNA binding"/>
    <property type="evidence" value="ECO:0007669"/>
    <property type="project" value="UniProtKB-KW"/>
</dbReference>
<evidence type="ECO:0000256" key="3">
    <source>
        <dbReference type="ARBA" id="ARBA00023082"/>
    </source>
</evidence>
<accession>A0A4V3D054</accession>
<dbReference type="Gene3D" id="1.10.10.10">
    <property type="entry name" value="Winged helix-like DNA-binding domain superfamily/Winged helix DNA-binding domain"/>
    <property type="match status" value="1"/>
</dbReference>
<evidence type="ECO:0000313" key="9">
    <source>
        <dbReference type="Proteomes" id="UP000295444"/>
    </source>
</evidence>
<dbReference type="Pfam" id="PF08281">
    <property type="entry name" value="Sigma70_r4_2"/>
    <property type="match status" value="1"/>
</dbReference>
<dbReference type="PANTHER" id="PTHR43133:SF8">
    <property type="entry name" value="RNA POLYMERASE SIGMA FACTOR HI_1459-RELATED"/>
    <property type="match status" value="1"/>
</dbReference>
<dbReference type="Pfam" id="PF04542">
    <property type="entry name" value="Sigma70_r2"/>
    <property type="match status" value="1"/>
</dbReference>
<evidence type="ECO:0000313" key="8">
    <source>
        <dbReference type="EMBL" id="TDQ04465.1"/>
    </source>
</evidence>
<dbReference type="InterPro" id="IPR013249">
    <property type="entry name" value="RNA_pol_sigma70_r4_t2"/>
</dbReference>
<dbReference type="NCBIfam" id="TIGR02937">
    <property type="entry name" value="sigma70-ECF"/>
    <property type="match status" value="1"/>
</dbReference>
<keyword evidence="9" id="KW-1185">Reference proteome</keyword>
<dbReference type="EMBL" id="SNXZ01000001">
    <property type="protein sequence ID" value="TDQ04465.1"/>
    <property type="molecule type" value="Genomic_DNA"/>
</dbReference>
<dbReference type="OrthoDB" id="5244716at2"/>
<evidence type="ECO:0000256" key="2">
    <source>
        <dbReference type="ARBA" id="ARBA00023015"/>
    </source>
</evidence>
<evidence type="ECO:0000256" key="5">
    <source>
        <dbReference type="ARBA" id="ARBA00023163"/>
    </source>
</evidence>